<dbReference type="Proteomes" id="UP000188276">
    <property type="component" value="Unassembled WGS sequence"/>
</dbReference>
<dbReference type="EMBL" id="FULE01000027">
    <property type="protein sequence ID" value="SJN56765.1"/>
    <property type="molecule type" value="Genomic_DNA"/>
</dbReference>
<evidence type="ECO:0000313" key="1">
    <source>
        <dbReference type="EMBL" id="SJN56765.1"/>
    </source>
</evidence>
<dbReference type="RefSeq" id="WP_077335731.1">
    <property type="nucleotide sequence ID" value="NZ_FULE01000027.1"/>
</dbReference>
<proteinExistence type="predicted"/>
<evidence type="ECO:0000313" key="2">
    <source>
        <dbReference type="Proteomes" id="UP000188276"/>
    </source>
</evidence>
<sequence length="74" mass="8643">MKHSSSTYRLNMIKEVALKQQHSPSGDPMANYIHHLLHEQPHNEKKADGNRHFTGNHFDEQVGGWVSDRWHSKK</sequence>
<reference evidence="2" key="1">
    <citation type="submission" date="2017-02" db="EMBL/GenBank/DDBJ databases">
        <authorList>
            <person name="Rodrigo-Torres L."/>
            <person name="Arahal R.D."/>
            <person name="Lucena T."/>
        </authorList>
    </citation>
    <scope>NUCLEOTIDE SEQUENCE [LARGE SCALE GENOMIC DNA]</scope>
    <source>
        <strain evidence="2">CECT 7878</strain>
    </source>
</reference>
<gene>
    <name evidence="1" type="ORF">VR7878_01945</name>
</gene>
<keyword evidence="2" id="KW-1185">Reference proteome</keyword>
<dbReference type="OrthoDB" id="5879551at2"/>
<name>A0A1R4LJS2_VIBR1</name>
<organism evidence="1 2">
    <name type="scientific">Vibrio ruber (strain DSM 16370 / JCM 11486 / BCRC 17186 / CECT 7878 / LMG 23124 / VR1)</name>
    <dbReference type="NCBI Taxonomy" id="1123498"/>
    <lineage>
        <taxon>Bacteria</taxon>
        <taxon>Pseudomonadati</taxon>
        <taxon>Pseudomonadota</taxon>
        <taxon>Gammaproteobacteria</taxon>
        <taxon>Vibrionales</taxon>
        <taxon>Vibrionaceae</taxon>
        <taxon>Vibrio</taxon>
    </lineage>
</organism>
<dbReference type="AlphaFoldDB" id="A0A1R4LJS2"/>
<protein>
    <submittedName>
        <fullName evidence="1">Uncharacterized protein</fullName>
    </submittedName>
</protein>
<accession>A0A1R4LJS2</accession>